<protein>
    <submittedName>
        <fullName evidence="1">Uncharacterized protein</fullName>
    </submittedName>
</protein>
<dbReference type="AlphaFoldDB" id="A0ABD3Q3I0"/>
<keyword evidence="2" id="KW-1185">Reference proteome</keyword>
<gene>
    <name evidence="1" type="ORF">HJC23_012951</name>
</gene>
<dbReference type="EMBL" id="JABMIG020000081">
    <property type="protein sequence ID" value="KAL3794414.1"/>
    <property type="molecule type" value="Genomic_DNA"/>
</dbReference>
<name>A0ABD3Q3I0_9STRA</name>
<organism evidence="1 2">
    <name type="scientific">Cyclotella cryptica</name>
    <dbReference type="NCBI Taxonomy" id="29204"/>
    <lineage>
        <taxon>Eukaryota</taxon>
        <taxon>Sar</taxon>
        <taxon>Stramenopiles</taxon>
        <taxon>Ochrophyta</taxon>
        <taxon>Bacillariophyta</taxon>
        <taxon>Coscinodiscophyceae</taxon>
        <taxon>Thalassiosirophycidae</taxon>
        <taxon>Stephanodiscales</taxon>
        <taxon>Stephanodiscaceae</taxon>
        <taxon>Cyclotella</taxon>
    </lineage>
</organism>
<comment type="caution">
    <text evidence="1">The sequence shown here is derived from an EMBL/GenBank/DDBJ whole genome shotgun (WGS) entry which is preliminary data.</text>
</comment>
<evidence type="ECO:0000313" key="1">
    <source>
        <dbReference type="EMBL" id="KAL3794414.1"/>
    </source>
</evidence>
<dbReference type="Proteomes" id="UP001516023">
    <property type="component" value="Unassembled WGS sequence"/>
</dbReference>
<proteinExistence type="predicted"/>
<sequence length="306" mass="33565">MKHPKLSTSALLTALNSGNKLTAQSGSNAMEPVLLTSTNQRYVRGEKILSLDRNVNYYHPSSLKQAIQSRGQGDVDVGILIVEGDPGRENTFRHLQFLETCPATCTNEALCDCMTDYDNAGGNCPSIITAACKNTNEIKNCTPDAERLARATYLYCPMFECFESKGLKMDDEIEAYLECQCVAYTNLCQECETLKGIVPYCEELISKHGELCANLVECCANETSVEGLMRCNDMLITVEVYEQKPGINTTDIEATEVLPLAVNSVSKEETSDLDASSGRAYAGRKQMTATTILIVGSIGYLTYNFL</sequence>
<accession>A0ABD3Q3I0</accession>
<reference evidence="1 2" key="1">
    <citation type="journal article" date="2020" name="G3 (Bethesda)">
        <title>Improved Reference Genome for Cyclotella cryptica CCMP332, a Model for Cell Wall Morphogenesis, Salinity Adaptation, and Lipid Production in Diatoms (Bacillariophyta).</title>
        <authorList>
            <person name="Roberts W.R."/>
            <person name="Downey K.M."/>
            <person name="Ruck E.C."/>
            <person name="Traller J.C."/>
            <person name="Alverson A.J."/>
        </authorList>
    </citation>
    <scope>NUCLEOTIDE SEQUENCE [LARGE SCALE GENOMIC DNA]</scope>
    <source>
        <strain evidence="1 2">CCMP332</strain>
    </source>
</reference>
<evidence type="ECO:0000313" key="2">
    <source>
        <dbReference type="Proteomes" id="UP001516023"/>
    </source>
</evidence>